<comment type="similarity">
    <text evidence="9">Belongs to the MurCDEF family.</text>
</comment>
<dbReference type="GO" id="GO:0005737">
    <property type="term" value="C:cytoplasm"/>
    <property type="evidence" value="ECO:0007669"/>
    <property type="project" value="UniProtKB-SubCell"/>
</dbReference>
<dbReference type="GO" id="GO:0004326">
    <property type="term" value="F:tetrahydrofolylpolyglutamate synthase activity"/>
    <property type="evidence" value="ECO:0007669"/>
    <property type="project" value="InterPro"/>
</dbReference>
<keyword evidence="8 9" id="KW-0131">Cell cycle</keyword>
<keyword evidence="5 9" id="KW-0132">Cell division</keyword>
<dbReference type="PROSITE" id="PS01011">
    <property type="entry name" value="FOLYLPOLYGLU_SYNT_1"/>
    <property type="match status" value="1"/>
</dbReference>
<dbReference type="GO" id="GO:0009252">
    <property type="term" value="P:peptidoglycan biosynthetic process"/>
    <property type="evidence" value="ECO:0007669"/>
    <property type="project" value="UniProtKB-UniRule"/>
</dbReference>
<evidence type="ECO:0000256" key="7">
    <source>
        <dbReference type="ARBA" id="ARBA00022840"/>
    </source>
</evidence>
<evidence type="ECO:0000256" key="9">
    <source>
        <dbReference type="HAMAP-Rule" id="MF_00639"/>
    </source>
</evidence>
<organism evidence="13">
    <name type="scientific">Thermosulfidibacter takaii</name>
    <dbReference type="NCBI Taxonomy" id="412593"/>
    <lineage>
        <taxon>Bacteria</taxon>
        <taxon>Pseudomonadati</taxon>
        <taxon>Thermosulfidibacterota</taxon>
        <taxon>Thermosulfidibacteria</taxon>
        <taxon>Thermosulfidibacterales</taxon>
        <taxon>Thermosulfidibacteraceae</taxon>
    </lineage>
</organism>
<dbReference type="PANTHER" id="PTHR43692">
    <property type="entry name" value="UDP-N-ACETYLMURAMOYLALANINE--D-GLUTAMATE LIGASE"/>
    <property type="match status" value="1"/>
</dbReference>
<evidence type="ECO:0000256" key="4">
    <source>
        <dbReference type="ARBA" id="ARBA00022598"/>
    </source>
</evidence>
<evidence type="ECO:0000259" key="11">
    <source>
        <dbReference type="Pfam" id="PF02875"/>
    </source>
</evidence>
<dbReference type="InterPro" id="IPR018109">
    <property type="entry name" value="Folylpolyglutamate_synth_CS"/>
</dbReference>
<dbReference type="Gene3D" id="3.40.50.720">
    <property type="entry name" value="NAD(P)-binding Rossmann-like Domain"/>
    <property type="match status" value="1"/>
</dbReference>
<comment type="caution">
    <text evidence="13">The sequence shown here is derived from an EMBL/GenBank/DDBJ whole genome shotgun (WGS) entry which is preliminary data.</text>
</comment>
<keyword evidence="4 9" id="KW-0436">Ligase</keyword>
<dbReference type="Gene3D" id="3.90.190.20">
    <property type="entry name" value="Mur ligase, C-terminal domain"/>
    <property type="match status" value="1"/>
</dbReference>
<evidence type="ECO:0000313" key="13">
    <source>
        <dbReference type="EMBL" id="HDD52528.1"/>
    </source>
</evidence>
<protein>
    <recommendedName>
        <fullName evidence="9 10">UDP-N-acetylmuramoylalanine--D-glutamate ligase</fullName>
        <ecNumber evidence="9 10">6.3.2.9</ecNumber>
    </recommendedName>
    <alternativeName>
        <fullName evidence="9">D-glutamic acid-adding enzyme</fullName>
    </alternativeName>
    <alternativeName>
        <fullName evidence="9">UDP-N-acetylmuramoyl-L-alanyl-D-glutamate synthetase</fullName>
    </alternativeName>
</protein>
<dbReference type="InterPro" id="IPR013221">
    <property type="entry name" value="Mur_ligase_cen"/>
</dbReference>
<name>A0A7C0U5E7_9BACT</name>
<keyword evidence="9 10" id="KW-0133">Cell shape</keyword>
<dbReference type="InterPro" id="IPR005762">
    <property type="entry name" value="MurD"/>
</dbReference>
<keyword evidence="9 10" id="KW-0573">Peptidoglycan synthesis</keyword>
<feature type="domain" description="Mur ligase central" evidence="12">
    <location>
        <begin position="113"/>
        <end position="226"/>
    </location>
</feature>
<evidence type="ECO:0000256" key="1">
    <source>
        <dbReference type="ARBA" id="ARBA00004496"/>
    </source>
</evidence>
<dbReference type="GO" id="GO:0008764">
    <property type="term" value="F:UDP-N-acetylmuramoylalanine-D-glutamate ligase activity"/>
    <property type="evidence" value="ECO:0007669"/>
    <property type="project" value="UniProtKB-UniRule"/>
</dbReference>
<evidence type="ECO:0000256" key="8">
    <source>
        <dbReference type="ARBA" id="ARBA00023306"/>
    </source>
</evidence>
<dbReference type="PANTHER" id="PTHR43692:SF1">
    <property type="entry name" value="UDP-N-ACETYLMURAMOYLALANINE--D-GLUTAMATE LIGASE"/>
    <property type="match status" value="1"/>
</dbReference>
<accession>A0A7C0U5E7</accession>
<dbReference type="Gene3D" id="3.40.1190.10">
    <property type="entry name" value="Mur-like, catalytic domain"/>
    <property type="match status" value="1"/>
</dbReference>
<dbReference type="InterPro" id="IPR004101">
    <property type="entry name" value="Mur_ligase_C"/>
</dbReference>
<dbReference type="SUPFAM" id="SSF53244">
    <property type="entry name" value="MurD-like peptide ligases, peptide-binding domain"/>
    <property type="match status" value="1"/>
</dbReference>
<dbReference type="Pfam" id="PF02875">
    <property type="entry name" value="Mur_ligase_C"/>
    <property type="match status" value="1"/>
</dbReference>
<evidence type="ECO:0000259" key="12">
    <source>
        <dbReference type="Pfam" id="PF08245"/>
    </source>
</evidence>
<dbReference type="NCBIfam" id="TIGR01087">
    <property type="entry name" value="murD"/>
    <property type="match status" value="1"/>
</dbReference>
<dbReference type="EC" id="6.3.2.9" evidence="9 10"/>
<dbReference type="InterPro" id="IPR036615">
    <property type="entry name" value="Mur_ligase_C_dom_sf"/>
</dbReference>
<reference evidence="13" key="1">
    <citation type="journal article" date="2020" name="mSystems">
        <title>Genome- and Community-Level Interaction Insights into Carbon Utilization and Element Cycling Functions of Hydrothermarchaeota in Hydrothermal Sediment.</title>
        <authorList>
            <person name="Zhou Z."/>
            <person name="Liu Y."/>
            <person name="Xu W."/>
            <person name="Pan J."/>
            <person name="Luo Z.H."/>
            <person name="Li M."/>
        </authorList>
    </citation>
    <scope>NUCLEOTIDE SEQUENCE [LARGE SCALE GENOMIC DNA]</scope>
    <source>
        <strain evidence="13">HyVt-115</strain>
    </source>
</reference>
<dbReference type="HAMAP" id="MF_00639">
    <property type="entry name" value="MurD"/>
    <property type="match status" value="1"/>
</dbReference>
<dbReference type="GO" id="GO:0005524">
    <property type="term" value="F:ATP binding"/>
    <property type="evidence" value="ECO:0007669"/>
    <property type="project" value="UniProtKB-UniRule"/>
</dbReference>
<feature type="binding site" evidence="9">
    <location>
        <begin position="115"/>
        <end position="121"/>
    </location>
    <ligand>
        <name>ATP</name>
        <dbReference type="ChEBI" id="CHEBI:30616"/>
    </ligand>
</feature>
<evidence type="ECO:0000256" key="3">
    <source>
        <dbReference type="ARBA" id="ARBA00022490"/>
    </source>
</evidence>
<comment type="subcellular location">
    <subcellularLocation>
        <location evidence="1 9 10">Cytoplasm</location>
    </subcellularLocation>
</comment>
<dbReference type="UniPathway" id="UPA00219"/>
<comment type="function">
    <text evidence="9 10">Cell wall formation. Catalyzes the addition of glutamate to the nucleotide precursor UDP-N-acetylmuramoyl-L-alanine (UMA).</text>
</comment>
<dbReference type="GO" id="GO:0071555">
    <property type="term" value="P:cell wall organization"/>
    <property type="evidence" value="ECO:0007669"/>
    <property type="project" value="UniProtKB-KW"/>
</dbReference>
<keyword evidence="9 10" id="KW-0961">Cell wall biogenesis/degradation</keyword>
<dbReference type="Pfam" id="PF08245">
    <property type="entry name" value="Mur_ligase_M"/>
    <property type="match status" value="1"/>
</dbReference>
<dbReference type="AlphaFoldDB" id="A0A7C0U5E7"/>
<evidence type="ECO:0000256" key="10">
    <source>
        <dbReference type="RuleBase" id="RU003664"/>
    </source>
</evidence>
<keyword evidence="7 9" id="KW-0067">ATP-binding</keyword>
<dbReference type="GO" id="GO:0008360">
    <property type="term" value="P:regulation of cell shape"/>
    <property type="evidence" value="ECO:0007669"/>
    <property type="project" value="UniProtKB-KW"/>
</dbReference>
<evidence type="ECO:0000256" key="2">
    <source>
        <dbReference type="ARBA" id="ARBA00004752"/>
    </source>
</evidence>
<dbReference type="SUPFAM" id="SSF53623">
    <property type="entry name" value="MurD-like peptide ligases, catalytic domain"/>
    <property type="match status" value="1"/>
</dbReference>
<keyword evidence="3 9" id="KW-0963">Cytoplasm</keyword>
<feature type="domain" description="Mur ligase C-terminal" evidence="11">
    <location>
        <begin position="309"/>
        <end position="420"/>
    </location>
</feature>
<evidence type="ECO:0000256" key="6">
    <source>
        <dbReference type="ARBA" id="ARBA00022741"/>
    </source>
</evidence>
<dbReference type="InterPro" id="IPR036565">
    <property type="entry name" value="Mur-like_cat_sf"/>
</dbReference>
<dbReference type="Proteomes" id="UP000885690">
    <property type="component" value="Unassembled WGS sequence"/>
</dbReference>
<dbReference type="EMBL" id="DQWS01000019">
    <property type="protein sequence ID" value="HDD52528.1"/>
    <property type="molecule type" value="Genomic_DNA"/>
</dbReference>
<comment type="pathway">
    <text evidence="2 9 10">Cell wall biogenesis; peptidoglycan biosynthesis.</text>
</comment>
<gene>
    <name evidence="9 13" type="primary">murD</name>
    <name evidence="13" type="ORF">ENF32_00450</name>
</gene>
<sequence>MGVVLVLGLGESGFWASRLVMEVLRLPLLVMDDSRDVEARALELAERARVLGLPFEARFGGRFSLPSNVSLVVVSPGVPSHHPLLLEAQYKGVKVVSELELAFAHAGSPIVAITGTNGKTTVTSMLAHLLRQEGVEVWMGGNIGTPFSRMVVEGLKPEWVALEVSSFQLEWVEAFRPTVGAILNIGEDHLDRHGTMDEYLALKLRLAARQCEGDAFLINVDDPLLRRRVFEGRLYHFSMVRSVERGMGIVGETLVWRDEREEMLELEALPQWACLHLDNVVATMALGRILGLSMEGMAAALGSYALPPHRLELVSEKGGIRFYNDSKATNPPAVARALALLEGPVVLLMGGRNKGFCFDSLKNIVRKKVKSLVVFGEAGEEIARDLRGLGISILKCRRLEDAVARALEVAKRGDDVLLSPGCASFDEFSSYRERGDFFRKMVQ</sequence>
<dbReference type="GO" id="GO:0051301">
    <property type="term" value="P:cell division"/>
    <property type="evidence" value="ECO:0007669"/>
    <property type="project" value="UniProtKB-KW"/>
</dbReference>
<keyword evidence="6 9" id="KW-0547">Nucleotide-binding</keyword>
<comment type="catalytic activity">
    <reaction evidence="9 10">
        <text>UDP-N-acetyl-alpha-D-muramoyl-L-alanine + D-glutamate + ATP = UDP-N-acetyl-alpha-D-muramoyl-L-alanyl-D-glutamate + ADP + phosphate + H(+)</text>
        <dbReference type="Rhea" id="RHEA:16429"/>
        <dbReference type="ChEBI" id="CHEBI:15378"/>
        <dbReference type="ChEBI" id="CHEBI:29986"/>
        <dbReference type="ChEBI" id="CHEBI:30616"/>
        <dbReference type="ChEBI" id="CHEBI:43474"/>
        <dbReference type="ChEBI" id="CHEBI:83898"/>
        <dbReference type="ChEBI" id="CHEBI:83900"/>
        <dbReference type="ChEBI" id="CHEBI:456216"/>
        <dbReference type="EC" id="6.3.2.9"/>
    </reaction>
</comment>
<dbReference type="SUPFAM" id="SSF51984">
    <property type="entry name" value="MurCD N-terminal domain"/>
    <property type="match status" value="1"/>
</dbReference>
<proteinExistence type="inferred from homology"/>
<evidence type="ECO:0000256" key="5">
    <source>
        <dbReference type="ARBA" id="ARBA00022618"/>
    </source>
</evidence>